<evidence type="ECO:0000256" key="2">
    <source>
        <dbReference type="ARBA" id="ARBA00022730"/>
    </source>
</evidence>
<dbReference type="InterPro" id="IPR000630">
    <property type="entry name" value="Ribosomal_uS8"/>
</dbReference>
<dbReference type="GO" id="GO:0019843">
    <property type="term" value="F:rRNA binding"/>
    <property type="evidence" value="ECO:0007669"/>
    <property type="project" value="UniProtKB-KW"/>
</dbReference>
<dbReference type="Gene3D" id="3.30.1490.10">
    <property type="match status" value="1"/>
</dbReference>
<dbReference type="Gene3D" id="3.30.1370.30">
    <property type="match status" value="1"/>
</dbReference>
<organism evidence="6">
    <name type="scientific">hydrothermal vent metagenome</name>
    <dbReference type="NCBI Taxonomy" id="652676"/>
    <lineage>
        <taxon>unclassified sequences</taxon>
        <taxon>metagenomes</taxon>
        <taxon>ecological metagenomes</taxon>
    </lineage>
</organism>
<evidence type="ECO:0000256" key="4">
    <source>
        <dbReference type="ARBA" id="ARBA00022980"/>
    </source>
</evidence>
<dbReference type="GO" id="GO:1990904">
    <property type="term" value="C:ribonucleoprotein complex"/>
    <property type="evidence" value="ECO:0007669"/>
    <property type="project" value="UniProtKB-KW"/>
</dbReference>
<dbReference type="GO" id="GO:0005737">
    <property type="term" value="C:cytoplasm"/>
    <property type="evidence" value="ECO:0007669"/>
    <property type="project" value="UniProtKB-ARBA"/>
</dbReference>
<sequence length="131" mass="14824">MMTDPVADLLTRIRNAIQIERPFVEMPSSKMKVGVVEALQREGYIWDFEVVEQHPQNLLKVNLKYGPNGEKVIQKIKRISKPGCRVYSSTDEMPEVLQGLGISILSTNKGILSNREARKQRVGGEVLCTVW</sequence>
<dbReference type="HAMAP" id="MF_01302_B">
    <property type="entry name" value="Ribosomal_uS8_B"/>
    <property type="match status" value="1"/>
</dbReference>
<keyword evidence="5" id="KW-0687">Ribonucleoprotein</keyword>
<dbReference type="PROSITE" id="PS00053">
    <property type="entry name" value="RIBOSOMAL_S8"/>
    <property type="match status" value="1"/>
</dbReference>
<dbReference type="InterPro" id="IPR035987">
    <property type="entry name" value="Ribosomal_uS8_sf"/>
</dbReference>
<dbReference type="NCBIfam" id="NF001109">
    <property type="entry name" value="PRK00136.1"/>
    <property type="match status" value="1"/>
</dbReference>
<dbReference type="GO" id="GO:0003735">
    <property type="term" value="F:structural constituent of ribosome"/>
    <property type="evidence" value="ECO:0007669"/>
    <property type="project" value="InterPro"/>
</dbReference>
<dbReference type="Pfam" id="PF00410">
    <property type="entry name" value="Ribosomal_S8"/>
    <property type="match status" value="1"/>
</dbReference>
<name>A0A3B1DEX3_9ZZZZ</name>
<comment type="similarity">
    <text evidence="1">Belongs to the universal ribosomal protein uS8 family.</text>
</comment>
<evidence type="ECO:0000256" key="5">
    <source>
        <dbReference type="ARBA" id="ARBA00023274"/>
    </source>
</evidence>
<accession>A0A3B1DEX3</accession>
<dbReference type="FunFam" id="3.30.1370.30:FF:000002">
    <property type="entry name" value="30S ribosomal protein S8"/>
    <property type="match status" value="1"/>
</dbReference>
<dbReference type="FunFam" id="3.30.1490.10:FF:000001">
    <property type="entry name" value="30S ribosomal protein S8"/>
    <property type="match status" value="1"/>
</dbReference>
<evidence type="ECO:0000256" key="1">
    <source>
        <dbReference type="ARBA" id="ARBA00006471"/>
    </source>
</evidence>
<dbReference type="GO" id="GO:0006412">
    <property type="term" value="P:translation"/>
    <property type="evidence" value="ECO:0007669"/>
    <property type="project" value="InterPro"/>
</dbReference>
<dbReference type="SUPFAM" id="SSF56047">
    <property type="entry name" value="Ribosomal protein S8"/>
    <property type="match status" value="1"/>
</dbReference>
<keyword evidence="3" id="KW-0694">RNA-binding</keyword>
<gene>
    <name evidence="6" type="ORF">MNBD_PLANCTO02-2522</name>
</gene>
<protein>
    <submittedName>
        <fullName evidence="6">SSU ribosomal protein S8p (S15Ae)</fullName>
    </submittedName>
</protein>
<dbReference type="AlphaFoldDB" id="A0A3B1DEX3"/>
<reference evidence="6" key="1">
    <citation type="submission" date="2018-06" db="EMBL/GenBank/DDBJ databases">
        <authorList>
            <person name="Zhirakovskaya E."/>
        </authorList>
    </citation>
    <scope>NUCLEOTIDE SEQUENCE</scope>
</reference>
<dbReference type="InterPro" id="IPR047863">
    <property type="entry name" value="Ribosomal_uS8_CS"/>
</dbReference>
<dbReference type="PANTHER" id="PTHR11758">
    <property type="entry name" value="40S RIBOSOMAL PROTEIN S15A"/>
    <property type="match status" value="1"/>
</dbReference>
<dbReference type="EMBL" id="UOGL01000536">
    <property type="protein sequence ID" value="VAX41376.1"/>
    <property type="molecule type" value="Genomic_DNA"/>
</dbReference>
<evidence type="ECO:0000256" key="3">
    <source>
        <dbReference type="ARBA" id="ARBA00022884"/>
    </source>
</evidence>
<keyword evidence="2" id="KW-0699">rRNA-binding</keyword>
<evidence type="ECO:0000313" key="6">
    <source>
        <dbReference type="EMBL" id="VAX41376.1"/>
    </source>
</evidence>
<keyword evidence="4 6" id="KW-0689">Ribosomal protein</keyword>
<dbReference type="GO" id="GO:0005840">
    <property type="term" value="C:ribosome"/>
    <property type="evidence" value="ECO:0007669"/>
    <property type="project" value="UniProtKB-KW"/>
</dbReference>
<proteinExistence type="inferred from homology"/>